<dbReference type="InterPro" id="IPR011013">
    <property type="entry name" value="Gal_mutarotase_sf_dom"/>
</dbReference>
<keyword evidence="3 4" id="KW-0413">Isomerase</keyword>
<evidence type="ECO:0000256" key="1">
    <source>
        <dbReference type="ARBA" id="ARBA00001096"/>
    </source>
</evidence>
<dbReference type="PANTHER" id="PTHR11122:SF13">
    <property type="entry name" value="GLUCOSE-6-PHOSPHATE 1-EPIMERASE"/>
    <property type="match status" value="1"/>
</dbReference>
<evidence type="ECO:0000313" key="6">
    <source>
        <dbReference type="EMBL" id="KZN65858.1"/>
    </source>
</evidence>
<dbReference type="GO" id="GO:0047938">
    <property type="term" value="F:glucose-6-phosphate 1-epimerase activity"/>
    <property type="evidence" value="ECO:0007669"/>
    <property type="project" value="UniProtKB-UniRule"/>
</dbReference>
<dbReference type="InterPro" id="IPR014718">
    <property type="entry name" value="GH-type_carb-bd"/>
</dbReference>
<dbReference type="GO" id="GO:0005975">
    <property type="term" value="P:carbohydrate metabolic process"/>
    <property type="evidence" value="ECO:0007669"/>
    <property type="project" value="InterPro"/>
</dbReference>
<dbReference type="SUPFAM" id="SSF74650">
    <property type="entry name" value="Galactose mutarotase-like"/>
    <property type="match status" value="1"/>
</dbReference>
<accession>A0A167M600</accession>
<comment type="similarity">
    <text evidence="2 4">Belongs to the glucose-6-phosphate 1-epimerase family.</text>
</comment>
<evidence type="ECO:0000256" key="3">
    <source>
        <dbReference type="ARBA" id="ARBA00023235"/>
    </source>
</evidence>
<dbReference type="PATRIC" id="fig|1365257.3.peg.2835"/>
<dbReference type="GO" id="GO:0030246">
    <property type="term" value="F:carbohydrate binding"/>
    <property type="evidence" value="ECO:0007669"/>
    <property type="project" value="UniProtKB-UniRule"/>
</dbReference>
<gene>
    <name evidence="6" type="ORF">N478_20725</name>
</gene>
<dbReference type="CDD" id="cd09020">
    <property type="entry name" value="D-hex-6-P-epi_like"/>
    <property type="match status" value="1"/>
</dbReference>
<dbReference type="Gene3D" id="2.70.98.10">
    <property type="match status" value="1"/>
</dbReference>
<proteinExistence type="inferred from homology"/>
<dbReference type="Pfam" id="PF01263">
    <property type="entry name" value="Aldose_epim"/>
    <property type="match status" value="1"/>
</dbReference>
<evidence type="ECO:0000256" key="5">
    <source>
        <dbReference type="PIRSR" id="PIRSR016020-1"/>
    </source>
</evidence>
<sequence>MEFSESVKLARTETGLEYFEVNSPLCQAKIFLQGAQLTEFIPTGKADLMWVSADEDYLEGKSVRGGIPICWPWFGTHENPDWPAHGVARKVVWRAEKVIETAQEVRISLSLPMVMIDDTYWPHESRLEVEFILSDALEVRLTNTNLGSEPFSLTQALHTYLPTSDIKATQVDGLQGAQYIEFGEGPFKQDSIVEFARETDMVYTQAAPVQTIRTPDGIIEVSRENSASCVLWNPWIEKSKRLSNFQDEEYLGMLCLEAANVLEDIATIEPGQSHTLMTKVRWL</sequence>
<dbReference type="EC" id="5.1.3.15" evidence="4"/>
<feature type="active site" evidence="5">
    <location>
        <position position="158"/>
    </location>
</feature>
<dbReference type="RefSeq" id="WP_063381475.1">
    <property type="nucleotide sequence ID" value="NZ_AUXX01000019.1"/>
</dbReference>
<reference evidence="6 7" key="1">
    <citation type="submission" date="2013-07" db="EMBL/GenBank/DDBJ databases">
        <title>Comparative Genomic and Metabolomic Analysis of Twelve Strains of Pseudoalteromonas luteoviolacea.</title>
        <authorList>
            <person name="Vynne N.G."/>
            <person name="Mansson M."/>
            <person name="Gram L."/>
        </authorList>
    </citation>
    <scope>NUCLEOTIDE SEQUENCE [LARGE SCALE GENOMIC DNA]</scope>
    <source>
        <strain evidence="6 7">S4060-1</strain>
    </source>
</reference>
<name>A0A167M600_9GAMM</name>
<comment type="catalytic activity">
    <reaction evidence="1">
        <text>alpha-D-glucose 6-phosphate = beta-D-glucose 6-phosphate</text>
        <dbReference type="Rhea" id="RHEA:16249"/>
        <dbReference type="ChEBI" id="CHEBI:58225"/>
        <dbReference type="ChEBI" id="CHEBI:58247"/>
        <dbReference type="EC" id="5.1.3.15"/>
    </reaction>
</comment>
<protein>
    <recommendedName>
        <fullName evidence="4">Putative glucose-6-phosphate 1-epimerase</fullName>
        <ecNumber evidence="4">5.1.3.15</ecNumber>
    </recommendedName>
</protein>
<feature type="active site" evidence="5">
    <location>
        <position position="257"/>
    </location>
</feature>
<dbReference type="PIRSF" id="PIRSF016020">
    <property type="entry name" value="PHexose_mutarotase"/>
    <property type="match status" value="1"/>
</dbReference>
<organism evidence="6 7">
    <name type="scientific">Pseudoalteromonas luteoviolacea S4060-1</name>
    <dbReference type="NCBI Taxonomy" id="1365257"/>
    <lineage>
        <taxon>Bacteria</taxon>
        <taxon>Pseudomonadati</taxon>
        <taxon>Pseudomonadota</taxon>
        <taxon>Gammaproteobacteria</taxon>
        <taxon>Alteromonadales</taxon>
        <taxon>Pseudoalteromonadaceae</taxon>
        <taxon>Pseudoalteromonas</taxon>
    </lineage>
</organism>
<evidence type="ECO:0000313" key="7">
    <source>
        <dbReference type="Proteomes" id="UP000076661"/>
    </source>
</evidence>
<dbReference type="InterPro" id="IPR025532">
    <property type="entry name" value="G6P_1-epimerase"/>
</dbReference>
<dbReference type="AlphaFoldDB" id="A0A167M600"/>
<dbReference type="InterPro" id="IPR008183">
    <property type="entry name" value="Aldose_1/G6P_1-epimerase"/>
</dbReference>
<dbReference type="Proteomes" id="UP000076661">
    <property type="component" value="Unassembled WGS sequence"/>
</dbReference>
<comment type="caution">
    <text evidence="6">The sequence shown here is derived from an EMBL/GenBank/DDBJ whole genome shotgun (WGS) entry which is preliminary data.</text>
</comment>
<dbReference type="PANTHER" id="PTHR11122">
    <property type="entry name" value="APOSPORY-ASSOCIATED PROTEIN C-RELATED"/>
    <property type="match status" value="1"/>
</dbReference>
<evidence type="ECO:0000256" key="2">
    <source>
        <dbReference type="ARBA" id="ARBA00005866"/>
    </source>
</evidence>
<dbReference type="EMBL" id="AUXX01000019">
    <property type="protein sequence ID" value="KZN65858.1"/>
    <property type="molecule type" value="Genomic_DNA"/>
</dbReference>
<evidence type="ECO:0000256" key="4">
    <source>
        <dbReference type="PIRNR" id="PIRNR016020"/>
    </source>
</evidence>